<evidence type="ECO:0000256" key="1">
    <source>
        <dbReference type="ARBA" id="ARBA00022670"/>
    </source>
</evidence>
<name>T1GSD9_MEGSC</name>
<dbReference type="SMART" id="SM00020">
    <property type="entry name" value="Tryp_SPc"/>
    <property type="match status" value="1"/>
</dbReference>
<accession>T1GSD9</accession>
<evidence type="ECO:0000256" key="5">
    <source>
        <dbReference type="PROSITE-ProRule" id="PRU00285"/>
    </source>
</evidence>
<dbReference type="CDD" id="cd06526">
    <property type="entry name" value="metazoan_ACD"/>
    <property type="match status" value="1"/>
</dbReference>
<dbReference type="SUPFAM" id="SSF49764">
    <property type="entry name" value="HSP20-like chaperones"/>
    <property type="match status" value="1"/>
</dbReference>
<dbReference type="PROSITE" id="PS50240">
    <property type="entry name" value="TRYPSIN_DOM"/>
    <property type="match status" value="1"/>
</dbReference>
<dbReference type="EnsemblMetazoa" id="MESCA006594-RA">
    <property type="protein sequence ID" value="MESCA006594-PA"/>
    <property type="gene ID" value="MESCA006594"/>
</dbReference>
<dbReference type="InterPro" id="IPR001254">
    <property type="entry name" value="Trypsin_dom"/>
</dbReference>
<dbReference type="InterPro" id="IPR050430">
    <property type="entry name" value="Peptidase_S1"/>
</dbReference>
<proteinExistence type="inferred from homology"/>
<dbReference type="AlphaFoldDB" id="T1GSD9"/>
<keyword evidence="4" id="KW-1015">Disulfide bond</keyword>
<reference evidence="9" key="2">
    <citation type="submission" date="2015-06" db="UniProtKB">
        <authorList>
            <consortium name="EnsemblMetazoa"/>
        </authorList>
    </citation>
    <scope>IDENTIFICATION</scope>
</reference>
<organism evidence="9 10">
    <name type="scientific">Megaselia scalaris</name>
    <name type="common">Humpbacked fly</name>
    <name type="synonym">Phora scalaris</name>
    <dbReference type="NCBI Taxonomy" id="36166"/>
    <lineage>
        <taxon>Eukaryota</taxon>
        <taxon>Metazoa</taxon>
        <taxon>Ecdysozoa</taxon>
        <taxon>Arthropoda</taxon>
        <taxon>Hexapoda</taxon>
        <taxon>Insecta</taxon>
        <taxon>Pterygota</taxon>
        <taxon>Neoptera</taxon>
        <taxon>Endopterygota</taxon>
        <taxon>Diptera</taxon>
        <taxon>Brachycera</taxon>
        <taxon>Muscomorpha</taxon>
        <taxon>Platypezoidea</taxon>
        <taxon>Phoridae</taxon>
        <taxon>Megaseliini</taxon>
        <taxon>Megaselia</taxon>
    </lineage>
</organism>
<evidence type="ECO:0000256" key="3">
    <source>
        <dbReference type="ARBA" id="ARBA00022825"/>
    </source>
</evidence>
<evidence type="ECO:0000256" key="6">
    <source>
        <dbReference type="RuleBase" id="RU003616"/>
    </source>
</evidence>
<dbReference type="InterPro" id="IPR002068">
    <property type="entry name" value="A-crystallin/Hsp20_dom"/>
</dbReference>
<evidence type="ECO:0000256" key="2">
    <source>
        <dbReference type="ARBA" id="ARBA00022801"/>
    </source>
</evidence>
<evidence type="ECO:0000259" key="8">
    <source>
        <dbReference type="PROSITE" id="PS50240"/>
    </source>
</evidence>
<reference evidence="10" key="1">
    <citation type="submission" date="2013-02" db="EMBL/GenBank/DDBJ databases">
        <authorList>
            <person name="Hughes D."/>
        </authorList>
    </citation>
    <scope>NUCLEOTIDE SEQUENCE</scope>
    <source>
        <strain>Durham</strain>
        <strain evidence="10">NC isolate 2 -- Noor lab</strain>
    </source>
</reference>
<dbReference type="GO" id="GO:0004252">
    <property type="term" value="F:serine-type endopeptidase activity"/>
    <property type="evidence" value="ECO:0007669"/>
    <property type="project" value="InterPro"/>
</dbReference>
<feature type="domain" description="Peptidase S1" evidence="8">
    <location>
        <begin position="147"/>
        <end position="346"/>
    </location>
</feature>
<dbReference type="GO" id="GO:0006508">
    <property type="term" value="P:proteolysis"/>
    <property type="evidence" value="ECO:0007669"/>
    <property type="project" value="UniProtKB-KW"/>
</dbReference>
<dbReference type="SUPFAM" id="SSF50494">
    <property type="entry name" value="Trypsin-like serine proteases"/>
    <property type="match status" value="1"/>
</dbReference>
<keyword evidence="2" id="KW-0378">Hydrolase</keyword>
<evidence type="ECO:0000313" key="9">
    <source>
        <dbReference type="EnsemblMetazoa" id="MESCA006594-PA"/>
    </source>
</evidence>
<feature type="domain" description="SHSP" evidence="7">
    <location>
        <begin position="6"/>
        <end position="118"/>
    </location>
</feature>
<evidence type="ECO:0000256" key="4">
    <source>
        <dbReference type="ARBA" id="ARBA00023157"/>
    </source>
</evidence>
<dbReference type="Gene3D" id="2.60.40.790">
    <property type="match status" value="1"/>
</dbReference>
<dbReference type="InterPro" id="IPR009003">
    <property type="entry name" value="Peptidase_S1_PA"/>
</dbReference>
<comment type="similarity">
    <text evidence="5 6">Belongs to the small heat shock protein (HSP20) family.</text>
</comment>
<dbReference type="STRING" id="36166.T1GSD9"/>
<dbReference type="EMBL" id="CAQQ02394950">
    <property type="status" value="NOT_ANNOTATED_CDS"/>
    <property type="molecule type" value="Genomic_DNA"/>
</dbReference>
<evidence type="ECO:0000259" key="7">
    <source>
        <dbReference type="PROSITE" id="PS01031"/>
    </source>
</evidence>
<keyword evidence="1" id="KW-0645">Protease</keyword>
<dbReference type="InterPro" id="IPR008978">
    <property type="entry name" value="HSP20-like_chaperone"/>
</dbReference>
<dbReference type="Proteomes" id="UP000015102">
    <property type="component" value="Unassembled WGS sequence"/>
</dbReference>
<dbReference type="Pfam" id="PF00011">
    <property type="entry name" value="HSP20"/>
    <property type="match status" value="1"/>
</dbReference>
<dbReference type="HOGENOM" id="CLU_767893_0_0_1"/>
<evidence type="ECO:0000313" key="10">
    <source>
        <dbReference type="Proteomes" id="UP000015102"/>
    </source>
</evidence>
<keyword evidence="10" id="KW-1185">Reference proteome</keyword>
<dbReference type="PROSITE" id="PS01031">
    <property type="entry name" value="SHSP"/>
    <property type="match status" value="1"/>
</dbReference>
<keyword evidence="3" id="KW-0720">Serine protease</keyword>
<dbReference type="Gene3D" id="2.40.10.10">
    <property type="entry name" value="Trypsin-like serine proteases"/>
    <property type="match status" value="2"/>
</dbReference>
<sequence>MSSQLEIRHLGHTAPILAAEPFFCMVTMDLRHYKSNEVEVKTLHDTIVIEGAQKSDENNDKTRTFCLRPKFLRKYKLPRYYDPSRTTATFSSDGILIVTVAAPAPPEITENIIKIEDVGPFFESSKAKAIVLTAFTFNYCSCSREHITTPQLPNEETFKINIAKPGSAPYQVSLQTLSGSHFCGGIISDERRIITVAGCLDSRKPSDFKILAGSQNLNDRNGTYFEPEEVNIHNNEKISIEIWRQINIIGLEVGLCSRKRIADEELQSLEVEYKSYGDCQYLQQNSTLIDYGGTCTFKNLRKEACLGDSGGPLTYNGKLVGLVNWGRPCALGYPDAHARISYFHDFKTPPPFQILHIYNIL</sequence>
<dbReference type="PANTHER" id="PTHR24276">
    <property type="entry name" value="POLYSERASE-RELATED"/>
    <property type="match status" value="1"/>
</dbReference>
<protein>
    <recommendedName>
        <fullName evidence="11">Peptidase S1 domain-containing protein</fullName>
    </recommendedName>
</protein>
<dbReference type="Pfam" id="PF00089">
    <property type="entry name" value="Trypsin"/>
    <property type="match status" value="2"/>
</dbReference>
<dbReference type="PANTHER" id="PTHR24276:SF91">
    <property type="entry name" value="AT26814P-RELATED"/>
    <property type="match status" value="1"/>
</dbReference>
<evidence type="ECO:0008006" key="11">
    <source>
        <dbReference type="Google" id="ProtNLM"/>
    </source>
</evidence>
<dbReference type="InterPro" id="IPR043504">
    <property type="entry name" value="Peptidase_S1_PA_chymotrypsin"/>
</dbReference>